<name>A0ABD0T1N2_LOXSC</name>
<dbReference type="Gene3D" id="2.20.25.240">
    <property type="match status" value="1"/>
</dbReference>
<feature type="domain" description="FLYWCH-type" evidence="4">
    <location>
        <begin position="13"/>
        <end position="72"/>
    </location>
</feature>
<keyword evidence="2" id="KW-0863">Zinc-finger</keyword>
<keyword evidence="1" id="KW-0479">Metal-binding</keyword>
<dbReference type="AlphaFoldDB" id="A0ABD0T1N2"/>
<dbReference type="EMBL" id="JBEDNZ010000011">
    <property type="protein sequence ID" value="KAL0831912.1"/>
    <property type="molecule type" value="Genomic_DNA"/>
</dbReference>
<gene>
    <name evidence="5" type="ORF">ABMA28_001431</name>
</gene>
<dbReference type="Pfam" id="PF04500">
    <property type="entry name" value="FLYWCH"/>
    <property type="match status" value="1"/>
</dbReference>
<proteinExistence type="predicted"/>
<evidence type="ECO:0000313" key="5">
    <source>
        <dbReference type="EMBL" id="KAL0831912.1"/>
    </source>
</evidence>
<protein>
    <recommendedName>
        <fullName evidence="4">FLYWCH-type domain-containing protein</fullName>
    </recommendedName>
</protein>
<comment type="caution">
    <text evidence="5">The sequence shown here is derived from an EMBL/GenBank/DDBJ whole genome shotgun (WGS) entry which is preliminary data.</text>
</comment>
<evidence type="ECO:0000256" key="2">
    <source>
        <dbReference type="ARBA" id="ARBA00022771"/>
    </source>
</evidence>
<dbReference type="GO" id="GO:0008270">
    <property type="term" value="F:zinc ion binding"/>
    <property type="evidence" value="ECO:0007669"/>
    <property type="project" value="UniProtKB-KW"/>
</dbReference>
<sequence>MLPISLFPAGFEYVTSKRGRRLIKQNGYTYYFQTITGQKMRWLCSTHSHVGCRAKIHTIGDEIVAVKEEHTHPPIPYSVPEDSRR</sequence>
<evidence type="ECO:0000259" key="4">
    <source>
        <dbReference type="Pfam" id="PF04500"/>
    </source>
</evidence>
<dbReference type="InterPro" id="IPR007588">
    <property type="entry name" value="Znf_FLYWCH"/>
</dbReference>
<reference evidence="5 6" key="1">
    <citation type="submission" date="2024-06" db="EMBL/GenBank/DDBJ databases">
        <title>A chromosome-level genome assembly of beet webworm, Loxostege sticticalis.</title>
        <authorList>
            <person name="Zhang Y."/>
        </authorList>
    </citation>
    <scope>NUCLEOTIDE SEQUENCE [LARGE SCALE GENOMIC DNA]</scope>
    <source>
        <strain evidence="5">AQ028</strain>
        <tissue evidence="5">Male pupae</tissue>
    </source>
</reference>
<dbReference type="Proteomes" id="UP001549921">
    <property type="component" value="Unassembled WGS sequence"/>
</dbReference>
<accession>A0ABD0T1N2</accession>
<evidence type="ECO:0000256" key="1">
    <source>
        <dbReference type="ARBA" id="ARBA00022723"/>
    </source>
</evidence>
<organism evidence="5 6">
    <name type="scientific">Loxostege sticticalis</name>
    <name type="common">Beet webworm moth</name>
    <dbReference type="NCBI Taxonomy" id="481309"/>
    <lineage>
        <taxon>Eukaryota</taxon>
        <taxon>Metazoa</taxon>
        <taxon>Ecdysozoa</taxon>
        <taxon>Arthropoda</taxon>
        <taxon>Hexapoda</taxon>
        <taxon>Insecta</taxon>
        <taxon>Pterygota</taxon>
        <taxon>Neoptera</taxon>
        <taxon>Endopterygota</taxon>
        <taxon>Lepidoptera</taxon>
        <taxon>Glossata</taxon>
        <taxon>Ditrysia</taxon>
        <taxon>Pyraloidea</taxon>
        <taxon>Crambidae</taxon>
        <taxon>Pyraustinae</taxon>
        <taxon>Loxostege</taxon>
    </lineage>
</organism>
<evidence type="ECO:0000313" key="6">
    <source>
        <dbReference type="Proteomes" id="UP001549921"/>
    </source>
</evidence>
<evidence type="ECO:0000256" key="3">
    <source>
        <dbReference type="ARBA" id="ARBA00022833"/>
    </source>
</evidence>
<keyword evidence="3" id="KW-0862">Zinc</keyword>